<evidence type="ECO:0000313" key="3">
    <source>
        <dbReference type="Proteomes" id="UP000646827"/>
    </source>
</evidence>
<evidence type="ECO:0000313" key="2">
    <source>
        <dbReference type="EMBL" id="KAG2227776.1"/>
    </source>
</evidence>
<proteinExistence type="predicted"/>
<keyword evidence="1" id="KW-1133">Transmembrane helix</keyword>
<dbReference type="OrthoDB" id="2290534at2759"/>
<protein>
    <submittedName>
        <fullName evidence="2">Uncharacterized protein</fullName>
    </submittedName>
</protein>
<feature type="transmembrane region" description="Helical" evidence="1">
    <location>
        <begin position="90"/>
        <end position="111"/>
    </location>
</feature>
<accession>A0A8H7SGG7</accession>
<reference evidence="2 3" key="1">
    <citation type="submission" date="2020-12" db="EMBL/GenBank/DDBJ databases">
        <title>Metabolic potential, ecology and presence of endohyphal bacteria is reflected in genomic diversity of Mucoromycotina.</title>
        <authorList>
            <person name="Muszewska A."/>
            <person name="Okrasinska A."/>
            <person name="Steczkiewicz K."/>
            <person name="Drgas O."/>
            <person name="Orlowska M."/>
            <person name="Perlinska-Lenart U."/>
            <person name="Aleksandrzak-Piekarczyk T."/>
            <person name="Szatraj K."/>
            <person name="Zielenkiewicz U."/>
            <person name="Pilsyk S."/>
            <person name="Malc E."/>
            <person name="Mieczkowski P."/>
            <person name="Kruszewska J.S."/>
            <person name="Biernat P."/>
            <person name="Pawlowska J."/>
        </authorList>
    </citation>
    <scope>NUCLEOTIDE SEQUENCE [LARGE SCALE GENOMIC DNA]</scope>
    <source>
        <strain evidence="2 3">CBS 142.35</strain>
    </source>
</reference>
<keyword evidence="1" id="KW-0472">Membrane</keyword>
<sequence length="147" mass="17456">MNRHDVLAVNNRRPIFNNNGRIVQFFKRHFTRSRRIFTIARFKRIATTTTSTHRHRHHDHQLQQRQQQLDPPRWTMVTININAVGELTTYQINGVLLCVLAIIPLLFFAFYQFGRVLGLLEVVLFGIDDILRTTCFSITRIFTRLFF</sequence>
<evidence type="ECO:0000256" key="1">
    <source>
        <dbReference type="SAM" id="Phobius"/>
    </source>
</evidence>
<keyword evidence="1" id="KW-0812">Transmembrane</keyword>
<dbReference type="Proteomes" id="UP000646827">
    <property type="component" value="Unassembled WGS sequence"/>
</dbReference>
<dbReference type="EMBL" id="JAEPRB010000004">
    <property type="protein sequence ID" value="KAG2227776.1"/>
    <property type="molecule type" value="Genomic_DNA"/>
</dbReference>
<name>A0A8H7SGG7_9FUNG</name>
<dbReference type="AlphaFoldDB" id="A0A8H7SGG7"/>
<gene>
    <name evidence="2" type="ORF">INT45_002014</name>
</gene>
<keyword evidence="3" id="KW-1185">Reference proteome</keyword>
<comment type="caution">
    <text evidence="2">The sequence shown here is derived from an EMBL/GenBank/DDBJ whole genome shotgun (WGS) entry which is preliminary data.</text>
</comment>
<organism evidence="2 3">
    <name type="scientific">Circinella minor</name>
    <dbReference type="NCBI Taxonomy" id="1195481"/>
    <lineage>
        <taxon>Eukaryota</taxon>
        <taxon>Fungi</taxon>
        <taxon>Fungi incertae sedis</taxon>
        <taxon>Mucoromycota</taxon>
        <taxon>Mucoromycotina</taxon>
        <taxon>Mucoromycetes</taxon>
        <taxon>Mucorales</taxon>
        <taxon>Lichtheimiaceae</taxon>
        <taxon>Circinella</taxon>
    </lineage>
</organism>